<evidence type="ECO:0000256" key="5">
    <source>
        <dbReference type="ARBA" id="ARBA00022723"/>
    </source>
</evidence>
<dbReference type="SUPFAM" id="SSF51120">
    <property type="entry name" value="beta-Roll"/>
    <property type="match status" value="2"/>
</dbReference>
<dbReference type="SMART" id="SM00235">
    <property type="entry name" value="ZnMc"/>
    <property type="match status" value="1"/>
</dbReference>
<keyword evidence="6 9" id="KW-0378">Hydrolase</keyword>
<dbReference type="KEGG" id="naci:NUH88_12940"/>
<dbReference type="RefSeq" id="WP_257766828.1">
    <property type="nucleotide sequence ID" value="NZ_CP102480.1"/>
</dbReference>
<evidence type="ECO:0000313" key="10">
    <source>
        <dbReference type="Proteomes" id="UP001060336"/>
    </source>
</evidence>
<dbReference type="PRINTS" id="PR00138">
    <property type="entry name" value="MATRIXIN"/>
</dbReference>
<dbReference type="GO" id="GO:0031012">
    <property type="term" value="C:extracellular matrix"/>
    <property type="evidence" value="ECO:0007669"/>
    <property type="project" value="InterPro"/>
</dbReference>
<comment type="subcellular location">
    <subcellularLocation>
        <location evidence="1">Secreted</location>
    </subcellularLocation>
</comment>
<organism evidence="9 10">
    <name type="scientific">Nisaea acidiphila</name>
    <dbReference type="NCBI Taxonomy" id="1862145"/>
    <lineage>
        <taxon>Bacteria</taxon>
        <taxon>Pseudomonadati</taxon>
        <taxon>Pseudomonadota</taxon>
        <taxon>Alphaproteobacteria</taxon>
        <taxon>Rhodospirillales</taxon>
        <taxon>Thalassobaculaceae</taxon>
        <taxon>Nisaea</taxon>
    </lineage>
</organism>
<evidence type="ECO:0000259" key="8">
    <source>
        <dbReference type="SMART" id="SM00235"/>
    </source>
</evidence>
<dbReference type="Pfam" id="PF00413">
    <property type="entry name" value="Peptidase_M10"/>
    <property type="match status" value="1"/>
</dbReference>
<dbReference type="InterPro" id="IPR011049">
    <property type="entry name" value="Serralysin-like_metalloprot_C"/>
</dbReference>
<evidence type="ECO:0000313" key="9">
    <source>
        <dbReference type="EMBL" id="UUX48320.1"/>
    </source>
</evidence>
<dbReference type="InterPro" id="IPR024079">
    <property type="entry name" value="MetalloPept_cat_dom_sf"/>
</dbReference>
<proteinExistence type="inferred from homology"/>
<dbReference type="GO" id="GO:0004222">
    <property type="term" value="F:metalloendopeptidase activity"/>
    <property type="evidence" value="ECO:0007669"/>
    <property type="project" value="InterPro"/>
</dbReference>
<dbReference type="InterPro" id="IPR001818">
    <property type="entry name" value="Pept_M10_metallopeptidase"/>
</dbReference>
<evidence type="ECO:0000256" key="7">
    <source>
        <dbReference type="ARBA" id="ARBA00022833"/>
    </source>
</evidence>
<dbReference type="InterPro" id="IPR021190">
    <property type="entry name" value="Pept_M10A"/>
</dbReference>
<dbReference type="EC" id="3.4.24.-" evidence="9"/>
<dbReference type="GO" id="GO:0006508">
    <property type="term" value="P:proteolysis"/>
    <property type="evidence" value="ECO:0007669"/>
    <property type="project" value="UniProtKB-KW"/>
</dbReference>
<dbReference type="EMBL" id="CP102480">
    <property type="protein sequence ID" value="UUX48320.1"/>
    <property type="molecule type" value="Genomic_DNA"/>
</dbReference>
<dbReference type="AlphaFoldDB" id="A0A9J7ALG6"/>
<feature type="domain" description="Peptidase metallopeptidase" evidence="8">
    <location>
        <begin position="67"/>
        <end position="220"/>
    </location>
</feature>
<dbReference type="GO" id="GO:0008270">
    <property type="term" value="F:zinc ion binding"/>
    <property type="evidence" value="ECO:0007669"/>
    <property type="project" value="InterPro"/>
</dbReference>
<reference evidence="9" key="1">
    <citation type="submission" date="2022-08" db="EMBL/GenBank/DDBJ databases">
        <title>Nisaea acidiphila sp. nov., isolated from a marine algal debris and emended description of the genus Nisaea Urios et al. 2008.</title>
        <authorList>
            <person name="Kwon K."/>
        </authorList>
    </citation>
    <scope>NUCLEOTIDE SEQUENCE</scope>
    <source>
        <strain evidence="9">MEBiC11861</strain>
    </source>
</reference>
<sequence>MAAFASSYQLTSLSGHSIGIDGDFVASHDHAGCADSSCPLCQNSVAQSNAEIRAAEGGLSVQSSDLLGIVWDTETINYSFDGSGQGYESFSSFYQTEFETAMNSWAEVADIGFAETSTAAADWLIVWDPDSDGSGGVLGTAYYVDFDGDGKMEQGVDYVLIVMDPADTQYFFTTAIHEAGHGLGLAHIDHTSSIMSTYLDTSLSTITAYDIEVIQSLYGTTSSTTTTTVAVGTDAADSLFGTSADDILSGGNGSDTLSGGAGDDILYGNKQTDLIIGGSGADTIFGGQNDAPESGSPLAFRQGADTISGGDGNDILYGNHGGDIILGDSGADTIFGGQDSDTISGGAGFDDLYGNLGSDRFRYAARNEGWDYIYNYEAEDAIQLAGGVSVTGLSVDSSGDTVINLSSGTRIDLIGYSDSGSVTFEVI</sequence>
<name>A0A9J7ALG6_9PROT</name>
<dbReference type="Proteomes" id="UP001060336">
    <property type="component" value="Chromosome"/>
</dbReference>
<evidence type="ECO:0000256" key="1">
    <source>
        <dbReference type="ARBA" id="ARBA00004613"/>
    </source>
</evidence>
<keyword evidence="7" id="KW-0862">Zinc</keyword>
<dbReference type="Gene3D" id="3.40.390.10">
    <property type="entry name" value="Collagenase (Catalytic Domain)"/>
    <property type="match status" value="1"/>
</dbReference>
<protein>
    <submittedName>
        <fullName evidence="9">Matrixin family metalloprotease</fullName>
        <ecNumber evidence="9">3.4.24.-</ecNumber>
    </submittedName>
</protein>
<dbReference type="InterPro" id="IPR018511">
    <property type="entry name" value="Hemolysin-typ_Ca-bd_CS"/>
</dbReference>
<comment type="similarity">
    <text evidence="2">Belongs to the peptidase M10B family.</text>
</comment>
<keyword evidence="9" id="KW-0482">Metalloprotease</keyword>
<dbReference type="PROSITE" id="PS00330">
    <property type="entry name" value="HEMOLYSIN_CALCIUM"/>
    <property type="match status" value="2"/>
</dbReference>
<accession>A0A9J7ALG6</accession>
<evidence type="ECO:0000256" key="6">
    <source>
        <dbReference type="ARBA" id="ARBA00022801"/>
    </source>
</evidence>
<keyword evidence="10" id="KW-1185">Reference proteome</keyword>
<evidence type="ECO:0000256" key="2">
    <source>
        <dbReference type="ARBA" id="ARBA00009490"/>
    </source>
</evidence>
<dbReference type="PANTHER" id="PTHR38340">
    <property type="entry name" value="S-LAYER PROTEIN"/>
    <property type="match status" value="1"/>
</dbReference>
<dbReference type="Gene3D" id="2.150.10.10">
    <property type="entry name" value="Serralysin-like metalloprotease, C-terminal"/>
    <property type="match status" value="2"/>
</dbReference>
<dbReference type="InterPro" id="IPR006026">
    <property type="entry name" value="Peptidase_Metallo"/>
</dbReference>
<evidence type="ECO:0000256" key="4">
    <source>
        <dbReference type="ARBA" id="ARBA00022670"/>
    </source>
</evidence>
<dbReference type="PANTHER" id="PTHR38340:SF1">
    <property type="entry name" value="S-LAYER PROTEIN"/>
    <property type="match status" value="1"/>
</dbReference>
<dbReference type="GO" id="GO:0005576">
    <property type="term" value="C:extracellular region"/>
    <property type="evidence" value="ECO:0007669"/>
    <property type="project" value="UniProtKB-SubCell"/>
</dbReference>
<dbReference type="InterPro" id="IPR001343">
    <property type="entry name" value="Hemolysn_Ca-bd"/>
</dbReference>
<keyword evidence="5" id="KW-0479">Metal-binding</keyword>
<dbReference type="SUPFAM" id="SSF55486">
    <property type="entry name" value="Metalloproteases ('zincins'), catalytic domain"/>
    <property type="match status" value="1"/>
</dbReference>
<dbReference type="PRINTS" id="PR00313">
    <property type="entry name" value="CABNDNGRPT"/>
</dbReference>
<keyword evidence="3" id="KW-0964">Secreted</keyword>
<dbReference type="GO" id="GO:0005509">
    <property type="term" value="F:calcium ion binding"/>
    <property type="evidence" value="ECO:0007669"/>
    <property type="project" value="InterPro"/>
</dbReference>
<keyword evidence="4" id="KW-0645">Protease</keyword>
<gene>
    <name evidence="9" type="ORF">NUH88_12940</name>
</gene>
<evidence type="ECO:0000256" key="3">
    <source>
        <dbReference type="ARBA" id="ARBA00022525"/>
    </source>
</evidence>
<dbReference type="InterPro" id="IPR050557">
    <property type="entry name" value="RTX_toxin/Mannuronan_C5-epim"/>
</dbReference>
<dbReference type="Pfam" id="PF00353">
    <property type="entry name" value="HemolysinCabind"/>
    <property type="match status" value="3"/>
</dbReference>